<keyword evidence="1" id="KW-1133">Transmembrane helix</keyword>
<evidence type="ECO:0000313" key="2">
    <source>
        <dbReference type="EMBL" id="KKB96682.1"/>
    </source>
</evidence>
<organism evidence="2 3">
    <name type="scientific">Candidatus Arcanibacter lacustris</name>
    <dbReference type="NCBI Taxonomy" id="1607817"/>
    <lineage>
        <taxon>Bacteria</taxon>
        <taxon>Pseudomonadati</taxon>
        <taxon>Pseudomonadota</taxon>
        <taxon>Alphaproteobacteria</taxon>
        <taxon>Rickettsiales</taxon>
        <taxon>Candidatus Arcanibacter</taxon>
    </lineage>
</organism>
<proteinExistence type="predicted"/>
<keyword evidence="1" id="KW-0812">Transmembrane</keyword>
<comment type="caution">
    <text evidence="2">The sequence shown here is derived from an EMBL/GenBank/DDBJ whole genome shotgun (WGS) entry which is preliminary data.</text>
</comment>
<evidence type="ECO:0000256" key="1">
    <source>
        <dbReference type="SAM" id="Phobius"/>
    </source>
</evidence>
<evidence type="ECO:0000313" key="3">
    <source>
        <dbReference type="Proteomes" id="UP000033358"/>
    </source>
</evidence>
<name>A0A0F5MRJ9_9RICK</name>
<reference evidence="2 3" key="1">
    <citation type="submission" date="2015-02" db="EMBL/GenBank/DDBJ databases">
        <title>Single cell genomics of a rare environmental alphaproteobacterium provides unique insights into Rickettsiaceae evolution.</title>
        <authorList>
            <person name="Martijn J."/>
            <person name="Schulz F."/>
            <person name="Zaremba-Niedzwiedzka K."/>
            <person name="Viklund J."/>
            <person name="Stepanauskas R."/>
            <person name="Andersson S.G.E."/>
            <person name="Horn M."/>
            <person name="Guy L."/>
            <person name="Ettema T.J.G."/>
        </authorList>
    </citation>
    <scope>NUCLEOTIDE SEQUENCE [LARGE SCALE GENOMIC DNA]</scope>
    <source>
        <strain evidence="2 3">SCGC AAA041-L04</strain>
    </source>
</reference>
<protein>
    <recommendedName>
        <fullName evidence="4">Pilus assembly protein, PilO</fullName>
    </recommendedName>
</protein>
<dbReference type="Proteomes" id="UP000033358">
    <property type="component" value="Unassembled WGS sequence"/>
</dbReference>
<accession>A0A0F5MRJ9</accession>
<dbReference type="EMBL" id="JYHA01000031">
    <property type="protein sequence ID" value="KKB96682.1"/>
    <property type="molecule type" value="Genomic_DNA"/>
</dbReference>
<feature type="transmembrane region" description="Helical" evidence="1">
    <location>
        <begin position="12"/>
        <end position="33"/>
    </location>
</feature>
<keyword evidence="1" id="KW-0472">Membrane</keyword>
<keyword evidence="3" id="KW-1185">Reference proteome</keyword>
<dbReference type="AlphaFoldDB" id="A0A0F5MRJ9"/>
<gene>
    <name evidence="2" type="ORF">SZ25_00238</name>
</gene>
<evidence type="ECO:0008006" key="4">
    <source>
        <dbReference type="Google" id="ProtNLM"/>
    </source>
</evidence>
<sequence>MEITKKTKLIEGLKRAGIVYVATLALLTGLFLFSNNRAQVYSDQITASEQETAITSTKLSDLEDKIREIKEASKIWEKLNKKGEKRNGLEIDNFQTMLTALKKHYQISDKTDINMTPPTEVDGAYKKSTTAIISSTITVTTSAVSDEILLQFVDALLKNAPGFITIQSLEMTKKDALTQDVISKATKGDLANLVEAKIVFSWKDFKDL</sequence>